<dbReference type="AlphaFoldDB" id="A0A5C6SE90"/>
<dbReference type="EMBL" id="VMNF01000015">
    <property type="protein sequence ID" value="TXB96148.1"/>
    <property type="molecule type" value="Genomic_DNA"/>
</dbReference>
<evidence type="ECO:0000256" key="1">
    <source>
        <dbReference type="SAM" id="MobiDB-lite"/>
    </source>
</evidence>
<name>A0A5C6SE90_FUSOC</name>
<sequence>MKYKFTDVLKMTVTERKVVDQGEESRLILALVSAMSNLERAENAKSEGESIVHRMTDRTVSDTGSSYHSGQKE</sequence>
<protein>
    <submittedName>
        <fullName evidence="2">Uncharacterized protein</fullName>
    </submittedName>
</protein>
<accession>A0A5C6SE90</accession>
<proteinExistence type="predicted"/>
<feature type="region of interest" description="Disordered" evidence="1">
    <location>
        <begin position="41"/>
        <end position="73"/>
    </location>
</feature>
<evidence type="ECO:0000313" key="3">
    <source>
        <dbReference type="Proteomes" id="UP000321331"/>
    </source>
</evidence>
<feature type="compositionally biased region" description="Polar residues" evidence="1">
    <location>
        <begin position="61"/>
        <end position="73"/>
    </location>
</feature>
<dbReference type="Proteomes" id="UP000321331">
    <property type="component" value="Unassembled WGS sequence"/>
</dbReference>
<gene>
    <name evidence="2" type="ORF">FocTR4_00016363</name>
</gene>
<evidence type="ECO:0000313" key="2">
    <source>
        <dbReference type="EMBL" id="TXB96148.1"/>
    </source>
</evidence>
<comment type="caution">
    <text evidence="2">The sequence shown here is derived from an EMBL/GenBank/DDBJ whole genome shotgun (WGS) entry which is preliminary data.</text>
</comment>
<organism evidence="2 3">
    <name type="scientific">Fusarium oxysporum f. sp. cubense</name>
    <dbReference type="NCBI Taxonomy" id="61366"/>
    <lineage>
        <taxon>Eukaryota</taxon>
        <taxon>Fungi</taxon>
        <taxon>Dikarya</taxon>
        <taxon>Ascomycota</taxon>
        <taxon>Pezizomycotina</taxon>
        <taxon>Sordariomycetes</taxon>
        <taxon>Hypocreomycetidae</taxon>
        <taxon>Hypocreales</taxon>
        <taxon>Nectriaceae</taxon>
        <taxon>Fusarium</taxon>
        <taxon>Fusarium oxysporum species complex</taxon>
    </lineage>
</organism>
<reference evidence="2 3" key="1">
    <citation type="submission" date="2019-07" db="EMBL/GenBank/DDBJ databases">
        <title>The First High-Quality Draft Genome Sequence of the Causal Agent of the Current Panama Disease Epidemic.</title>
        <authorList>
            <person name="Warmington R.J."/>
            <person name="Kay W."/>
            <person name="Jeffries A."/>
            <person name="Bebber D."/>
            <person name="Moore K."/>
            <person name="Studholme D.J."/>
        </authorList>
    </citation>
    <scope>NUCLEOTIDE SEQUENCE [LARGE SCALE GENOMIC DNA]</scope>
    <source>
        <strain evidence="2 3">TR4</strain>
    </source>
</reference>
<feature type="compositionally biased region" description="Basic and acidic residues" evidence="1">
    <location>
        <begin position="41"/>
        <end position="60"/>
    </location>
</feature>